<protein>
    <submittedName>
        <fullName evidence="1">Uncharacterized protein</fullName>
    </submittedName>
</protein>
<organism evidence="1 2">
    <name type="scientific">Polarella glacialis</name>
    <name type="common">Dinoflagellate</name>
    <dbReference type="NCBI Taxonomy" id="89957"/>
    <lineage>
        <taxon>Eukaryota</taxon>
        <taxon>Sar</taxon>
        <taxon>Alveolata</taxon>
        <taxon>Dinophyceae</taxon>
        <taxon>Suessiales</taxon>
        <taxon>Suessiaceae</taxon>
        <taxon>Polarella</taxon>
    </lineage>
</organism>
<evidence type="ECO:0000313" key="2">
    <source>
        <dbReference type="Proteomes" id="UP000654075"/>
    </source>
</evidence>
<reference evidence="1" key="1">
    <citation type="submission" date="2021-02" db="EMBL/GenBank/DDBJ databases">
        <authorList>
            <person name="Dougan E. K."/>
            <person name="Rhodes N."/>
            <person name="Thang M."/>
            <person name="Chan C."/>
        </authorList>
    </citation>
    <scope>NUCLEOTIDE SEQUENCE</scope>
</reference>
<dbReference type="EMBL" id="CAJNNV010027671">
    <property type="protein sequence ID" value="CAE8621204.1"/>
    <property type="molecule type" value="Genomic_DNA"/>
</dbReference>
<comment type="caution">
    <text evidence="1">The sequence shown here is derived from an EMBL/GenBank/DDBJ whole genome shotgun (WGS) entry which is preliminary data.</text>
</comment>
<gene>
    <name evidence="1" type="ORF">PGLA1383_LOCUS38724</name>
</gene>
<sequence length="254" mass="27715">MAARSTPRTPRPETDALWRSTVARQAASQVDGIDASSVCTSVSKHHRAAETCTLISEALSARGSRRSANGSVYGGSMAGSQISECSTNPWAGDPNRLCRAVAPLAEPTFRAGMATKHHDDLEDHRQKHRRQHVQVQADELLQHRRHHREAAVAAAEAAWRCAGAQQPVGLSGPDRDDRPCVLLEQEPQRRKKPSQGQLVEQLLLPLTVAKAWCCSCCCCCCWYFGCCYWCGCCCGCGLSKLERASSMVSNEGCF</sequence>
<keyword evidence="2" id="KW-1185">Reference proteome</keyword>
<dbReference type="AlphaFoldDB" id="A0A813GES4"/>
<proteinExistence type="predicted"/>
<dbReference type="Proteomes" id="UP000654075">
    <property type="component" value="Unassembled WGS sequence"/>
</dbReference>
<name>A0A813GES4_POLGL</name>
<accession>A0A813GES4</accession>
<evidence type="ECO:0000313" key="1">
    <source>
        <dbReference type="EMBL" id="CAE8621204.1"/>
    </source>
</evidence>